<sequence>MVGWKLHIDILLDVLSAAELKTMSQMVKTCRSLHCEGGKALLRSTDVELYTRLQIMSFLLFMHADAPGRFPSLRALRLEPRVSLPMESAMLLAGFFVELAGRCSGLTSLHINGMHTLTHDRSNEELWGTLRLSEEIYASIRGENKRYQSAHGSWPYMQRFVGITQHLYLLGLNCHIDQVYLKEINQDVSAELLQAVLNDTRPVDLELTSYANSNFLNSQWMKALCAPRSPQTTVLKITIKLLNHTEEDSLGAAIVAIRAAVVSLSLLGLRLYIERVGYTAETKGPGMDSRTRLHLWEPYSWSWTAAPTDHIARLGGVLAKRAADYWVPTEDPRASLAHKHGPPQTLAFISPVMPNPRALSPLVINCFRQLAGAIASLTTRLSSIAMSPIGSRGSQLLKTLRSRLTDADLRFEELEDVGATSTRVKDRDPIYLLKYSKNTLASLELNGGRIANKPKLRIYPRMVSLEIEGRWVPDASVLRRAFPNLSQLISLYGYSAAPPEHGPAGWRAVNRAYQVKHGSWNDMEDFVGPAGDLYLLSPLCRIRRVVDHCGRDDIDAEMLREVLSDARPAQLQLSAFLRPNGNILDQAWMAALTHVRTPQLQTLQVTMKVFKEEDADITEAFDALRAAVAALALLAFSLRIEGFDRPEDDPIEAFIRQLDVSALARSFKDCCRSLKVVSIDLSFPSALPECTVELGSRNDAEKLGLLNWSGDDIQD</sequence>
<feature type="chain" id="PRO_5016672616" description="F-box domain-containing protein" evidence="1">
    <location>
        <begin position="18"/>
        <end position="715"/>
    </location>
</feature>
<accession>A0A371D7H2</accession>
<evidence type="ECO:0000313" key="2">
    <source>
        <dbReference type="EMBL" id="RDX48496.1"/>
    </source>
</evidence>
<gene>
    <name evidence="2" type="ORF">OH76DRAFT_1521078</name>
</gene>
<evidence type="ECO:0000313" key="3">
    <source>
        <dbReference type="Proteomes" id="UP000256964"/>
    </source>
</evidence>
<name>A0A371D7H2_9APHY</name>
<evidence type="ECO:0008006" key="4">
    <source>
        <dbReference type="Google" id="ProtNLM"/>
    </source>
</evidence>
<dbReference type="Proteomes" id="UP000256964">
    <property type="component" value="Unassembled WGS sequence"/>
</dbReference>
<keyword evidence="3" id="KW-1185">Reference proteome</keyword>
<organism evidence="2 3">
    <name type="scientific">Lentinus brumalis</name>
    <dbReference type="NCBI Taxonomy" id="2498619"/>
    <lineage>
        <taxon>Eukaryota</taxon>
        <taxon>Fungi</taxon>
        <taxon>Dikarya</taxon>
        <taxon>Basidiomycota</taxon>
        <taxon>Agaricomycotina</taxon>
        <taxon>Agaricomycetes</taxon>
        <taxon>Polyporales</taxon>
        <taxon>Polyporaceae</taxon>
        <taxon>Lentinus</taxon>
    </lineage>
</organism>
<keyword evidence="1" id="KW-0732">Signal</keyword>
<feature type="signal peptide" evidence="1">
    <location>
        <begin position="1"/>
        <end position="17"/>
    </location>
</feature>
<evidence type="ECO:0000256" key="1">
    <source>
        <dbReference type="SAM" id="SignalP"/>
    </source>
</evidence>
<reference evidence="2 3" key="1">
    <citation type="journal article" date="2018" name="Biotechnol. Biofuels">
        <title>Integrative visual omics of the white-rot fungus Polyporus brumalis exposes the biotechnological potential of its oxidative enzymes for delignifying raw plant biomass.</title>
        <authorList>
            <person name="Miyauchi S."/>
            <person name="Rancon A."/>
            <person name="Drula E."/>
            <person name="Hage H."/>
            <person name="Chaduli D."/>
            <person name="Favel A."/>
            <person name="Grisel S."/>
            <person name="Henrissat B."/>
            <person name="Herpoel-Gimbert I."/>
            <person name="Ruiz-Duenas F.J."/>
            <person name="Chevret D."/>
            <person name="Hainaut M."/>
            <person name="Lin J."/>
            <person name="Wang M."/>
            <person name="Pangilinan J."/>
            <person name="Lipzen A."/>
            <person name="Lesage-Meessen L."/>
            <person name="Navarro D."/>
            <person name="Riley R."/>
            <person name="Grigoriev I.V."/>
            <person name="Zhou S."/>
            <person name="Raouche S."/>
            <person name="Rosso M.N."/>
        </authorList>
    </citation>
    <scope>NUCLEOTIDE SEQUENCE [LARGE SCALE GENOMIC DNA]</scope>
    <source>
        <strain evidence="2 3">BRFM 1820</strain>
    </source>
</reference>
<dbReference type="AlphaFoldDB" id="A0A371D7H2"/>
<protein>
    <recommendedName>
        <fullName evidence="4">F-box domain-containing protein</fullName>
    </recommendedName>
</protein>
<proteinExistence type="predicted"/>
<dbReference type="EMBL" id="KZ857411">
    <property type="protein sequence ID" value="RDX48496.1"/>
    <property type="molecule type" value="Genomic_DNA"/>
</dbReference>